<sequence>MRRAGAGHPVVVVGTGIVGASIAYHLARAGVPVTVIGRDAGVTASSFAWIGGDETGDWPGGAADLAGLVLPDWRRAEREVPGVSVRWCGSLRWPVPPEEADRLAGPDEAALPEVGGRLVGSGAVALLEPELRIFPERAVHTPGDGGVDPVLAARAFLRAARDAGARVVSGATVVEVSAEGVASTVGFHPASTVVLAAGAGTAALARRALSMDTSARIDGDSPAGRAGEALARIGGVSPALLVRVRARRAGLVRGIVSGPGFEVREVRERELLMAASLGHGLAWGDLRDTAGRAVRQLRDAFGDGLELQGWRVGVRPMPAGGPVVGRLRPYLYVAVLHSGVCLAPSVGRLVALEISSGVAVPELARCR</sequence>
<comment type="caution">
    <text evidence="3">The sequence shown here is derived from an EMBL/GenBank/DDBJ whole genome shotgun (WGS) entry which is preliminary data.</text>
</comment>
<dbReference type="Gene3D" id="3.30.9.10">
    <property type="entry name" value="D-Amino Acid Oxidase, subunit A, domain 2"/>
    <property type="match status" value="1"/>
</dbReference>
<dbReference type="Pfam" id="PF01266">
    <property type="entry name" value="DAO"/>
    <property type="match status" value="1"/>
</dbReference>
<dbReference type="InterPro" id="IPR006076">
    <property type="entry name" value="FAD-dep_OxRdtase"/>
</dbReference>
<dbReference type="Proteomes" id="UP000623608">
    <property type="component" value="Unassembled WGS sequence"/>
</dbReference>
<evidence type="ECO:0000259" key="2">
    <source>
        <dbReference type="Pfam" id="PF01266"/>
    </source>
</evidence>
<name>A0A919NQ25_9ACTN</name>
<feature type="domain" description="FAD dependent oxidoreductase" evidence="2">
    <location>
        <begin position="10"/>
        <end position="351"/>
    </location>
</feature>
<dbReference type="GO" id="GO:0016491">
    <property type="term" value="F:oxidoreductase activity"/>
    <property type="evidence" value="ECO:0007669"/>
    <property type="project" value="UniProtKB-KW"/>
</dbReference>
<dbReference type="PANTHER" id="PTHR13847:SF289">
    <property type="entry name" value="GLYCINE OXIDASE"/>
    <property type="match status" value="1"/>
</dbReference>
<proteinExistence type="predicted"/>
<evidence type="ECO:0000256" key="1">
    <source>
        <dbReference type="ARBA" id="ARBA00023002"/>
    </source>
</evidence>
<evidence type="ECO:0000313" key="4">
    <source>
        <dbReference type="Proteomes" id="UP000623608"/>
    </source>
</evidence>
<dbReference type="RefSeq" id="WP_203809513.1">
    <property type="nucleotide sequence ID" value="NZ_BOMY01000033.1"/>
</dbReference>
<accession>A0A919NQ25</accession>
<organism evidence="3 4">
    <name type="scientific">Paractinoplanes tereljensis</name>
    <dbReference type="NCBI Taxonomy" id="571912"/>
    <lineage>
        <taxon>Bacteria</taxon>
        <taxon>Bacillati</taxon>
        <taxon>Actinomycetota</taxon>
        <taxon>Actinomycetes</taxon>
        <taxon>Micromonosporales</taxon>
        <taxon>Micromonosporaceae</taxon>
        <taxon>Paractinoplanes</taxon>
    </lineage>
</organism>
<protein>
    <recommendedName>
        <fullName evidence="2">FAD dependent oxidoreductase domain-containing protein</fullName>
    </recommendedName>
</protein>
<keyword evidence="1" id="KW-0560">Oxidoreductase</keyword>
<evidence type="ECO:0000313" key="3">
    <source>
        <dbReference type="EMBL" id="GIF22243.1"/>
    </source>
</evidence>
<dbReference type="Gene3D" id="3.50.50.60">
    <property type="entry name" value="FAD/NAD(P)-binding domain"/>
    <property type="match status" value="1"/>
</dbReference>
<dbReference type="EMBL" id="BOMY01000033">
    <property type="protein sequence ID" value="GIF22243.1"/>
    <property type="molecule type" value="Genomic_DNA"/>
</dbReference>
<dbReference type="SUPFAM" id="SSF51905">
    <property type="entry name" value="FAD/NAD(P)-binding domain"/>
    <property type="match status" value="1"/>
</dbReference>
<dbReference type="PANTHER" id="PTHR13847">
    <property type="entry name" value="SARCOSINE DEHYDROGENASE-RELATED"/>
    <property type="match status" value="1"/>
</dbReference>
<reference evidence="3" key="1">
    <citation type="submission" date="2021-01" db="EMBL/GenBank/DDBJ databases">
        <title>Whole genome shotgun sequence of Actinoplanes tereljensis NBRC 105297.</title>
        <authorList>
            <person name="Komaki H."/>
            <person name="Tamura T."/>
        </authorList>
    </citation>
    <scope>NUCLEOTIDE SEQUENCE</scope>
    <source>
        <strain evidence="3">NBRC 105297</strain>
    </source>
</reference>
<keyword evidence="4" id="KW-1185">Reference proteome</keyword>
<dbReference type="InterPro" id="IPR036188">
    <property type="entry name" value="FAD/NAD-bd_sf"/>
</dbReference>
<dbReference type="AlphaFoldDB" id="A0A919NQ25"/>
<dbReference type="GO" id="GO:0005737">
    <property type="term" value="C:cytoplasm"/>
    <property type="evidence" value="ECO:0007669"/>
    <property type="project" value="TreeGrafter"/>
</dbReference>
<gene>
    <name evidence="3" type="ORF">Ate02nite_49730</name>
</gene>